<dbReference type="OrthoDB" id="124317at2759"/>
<name>A0A2P4YRK2_9STRA</name>
<dbReference type="PANTHER" id="PTHR46599">
    <property type="entry name" value="PIGGYBAC TRANSPOSABLE ELEMENT-DERIVED PROTEIN 4"/>
    <property type="match status" value="1"/>
</dbReference>
<accession>A0A2P4YRK2</accession>
<evidence type="ECO:0000313" key="2">
    <source>
        <dbReference type="Proteomes" id="UP000237271"/>
    </source>
</evidence>
<keyword evidence="2" id="KW-1185">Reference proteome</keyword>
<evidence type="ECO:0008006" key="3">
    <source>
        <dbReference type="Google" id="ProtNLM"/>
    </source>
</evidence>
<reference evidence="1 2" key="1">
    <citation type="journal article" date="2017" name="Genome Biol. Evol.">
        <title>Phytophthora megakarya and P. palmivora, closely related causal agents of cacao black pod rot, underwent increases in genome sizes and gene numbers by different mechanisms.</title>
        <authorList>
            <person name="Ali S.S."/>
            <person name="Shao J."/>
            <person name="Lary D.J."/>
            <person name="Kronmiller B."/>
            <person name="Shen D."/>
            <person name="Strem M.D."/>
            <person name="Amoako-Attah I."/>
            <person name="Akrofi A.Y."/>
            <person name="Begoude B.A."/>
            <person name="Ten Hoopen G.M."/>
            <person name="Coulibaly K."/>
            <person name="Kebe B.I."/>
            <person name="Melnick R.L."/>
            <person name="Guiltinan M.J."/>
            <person name="Tyler B.M."/>
            <person name="Meinhardt L.W."/>
            <person name="Bailey B.A."/>
        </authorList>
    </citation>
    <scope>NUCLEOTIDE SEQUENCE [LARGE SCALE GENOMIC DNA]</scope>
    <source>
        <strain evidence="2">sbr112.9</strain>
    </source>
</reference>
<gene>
    <name evidence="1" type="ORF">PHPALM_1705</name>
</gene>
<organism evidence="1 2">
    <name type="scientific">Phytophthora palmivora</name>
    <dbReference type="NCBI Taxonomy" id="4796"/>
    <lineage>
        <taxon>Eukaryota</taxon>
        <taxon>Sar</taxon>
        <taxon>Stramenopiles</taxon>
        <taxon>Oomycota</taxon>
        <taxon>Peronosporomycetes</taxon>
        <taxon>Peronosporales</taxon>
        <taxon>Peronosporaceae</taxon>
        <taxon>Phytophthora</taxon>
    </lineage>
</organism>
<dbReference type="AlphaFoldDB" id="A0A2P4YRK2"/>
<evidence type="ECO:0000313" key="1">
    <source>
        <dbReference type="EMBL" id="POM80455.1"/>
    </source>
</evidence>
<dbReference type="PANTHER" id="PTHR46599:SF3">
    <property type="entry name" value="PIGGYBAC TRANSPOSABLE ELEMENT-DERIVED PROTEIN 4"/>
    <property type="match status" value="1"/>
</dbReference>
<dbReference type="Proteomes" id="UP000237271">
    <property type="component" value="Unassembled WGS sequence"/>
</dbReference>
<comment type="caution">
    <text evidence="1">The sequence shown here is derived from an EMBL/GenBank/DDBJ whole genome shotgun (WGS) entry which is preliminary data.</text>
</comment>
<sequence>MVEIRKPDISNQEVAAEVLEGHQDYAGEEDYSFASESGDALDEEILIARERRRAMKRLAKDRLRTSIESATRLENYNAELGYPGARRDAGVSRRWGGAAKNAGGWLGNVVLDRAESPLQLLLFFMPARLWHRITTESNRYYYQNLNGRVDRMYEAQLKRGESLTREEVLLRETKRHKKIKVQDFLHCIGLLIAGMLCSHTRRFSDHWAKAGVDAVPKGTFGQFMSKAQWENHAEPAFQ</sequence>
<dbReference type="EMBL" id="NCKW01000451">
    <property type="protein sequence ID" value="POM80455.1"/>
    <property type="molecule type" value="Genomic_DNA"/>
</dbReference>
<protein>
    <recommendedName>
        <fullName evidence="3">PiggyBac transposable element-derived protein domain-containing protein</fullName>
    </recommendedName>
</protein>
<proteinExistence type="predicted"/>